<reference evidence="2" key="1">
    <citation type="submission" date="2016-10" db="EMBL/GenBank/DDBJ databases">
        <authorList>
            <person name="Varghese N."/>
            <person name="Submissions S."/>
        </authorList>
    </citation>
    <scope>NUCLEOTIDE SEQUENCE [LARGE SCALE GENOMIC DNA]</scope>
    <source>
        <strain evidence="2">DSM 3669</strain>
    </source>
</reference>
<dbReference type="AlphaFoldDB" id="A0A1I6E205"/>
<protein>
    <submittedName>
        <fullName evidence="1">Flp pilus assembly protein, pilin Flp</fullName>
    </submittedName>
</protein>
<dbReference type="RefSeq" id="WP_165608329.1">
    <property type="nucleotide sequence ID" value="NZ_FOYM01000023.1"/>
</dbReference>
<dbReference type="STRING" id="39060.SAMN05660706_12358"/>
<organism evidence="1 2">
    <name type="scientific">Desulfoscipio geothermicus DSM 3669</name>
    <dbReference type="NCBI Taxonomy" id="1121426"/>
    <lineage>
        <taxon>Bacteria</taxon>
        <taxon>Bacillati</taxon>
        <taxon>Bacillota</taxon>
        <taxon>Clostridia</taxon>
        <taxon>Eubacteriales</taxon>
        <taxon>Desulfallaceae</taxon>
        <taxon>Desulfoscipio</taxon>
    </lineage>
</organism>
<evidence type="ECO:0000313" key="2">
    <source>
        <dbReference type="Proteomes" id="UP000199584"/>
    </source>
</evidence>
<dbReference type="Proteomes" id="UP000199584">
    <property type="component" value="Unassembled WGS sequence"/>
</dbReference>
<keyword evidence="2" id="KW-1185">Reference proteome</keyword>
<proteinExistence type="predicted"/>
<sequence>MLTKVFTFLNNRKGTPSIETVAIIAFIALAIFSNLDNIGDAIGSVFDFVGNQLTSQIQ</sequence>
<dbReference type="EMBL" id="FOYM01000023">
    <property type="protein sequence ID" value="SFR11753.1"/>
    <property type="molecule type" value="Genomic_DNA"/>
</dbReference>
<evidence type="ECO:0000313" key="1">
    <source>
        <dbReference type="EMBL" id="SFR11753.1"/>
    </source>
</evidence>
<name>A0A1I6E205_9FIRM</name>
<accession>A0A1I6E205</accession>
<gene>
    <name evidence="1" type="ORF">SAMN05660706_12358</name>
</gene>